<dbReference type="AlphaFoldDB" id="A0AAN6S798"/>
<name>A0AAN6S798_9PEZI</name>
<reference evidence="3" key="1">
    <citation type="journal article" date="2023" name="Mol. Phylogenet. Evol.">
        <title>Genome-scale phylogeny and comparative genomics of the fungal order Sordariales.</title>
        <authorList>
            <person name="Hensen N."/>
            <person name="Bonometti L."/>
            <person name="Westerberg I."/>
            <person name="Brannstrom I.O."/>
            <person name="Guillou S."/>
            <person name="Cros-Aarteil S."/>
            <person name="Calhoun S."/>
            <person name="Haridas S."/>
            <person name="Kuo A."/>
            <person name="Mondo S."/>
            <person name="Pangilinan J."/>
            <person name="Riley R."/>
            <person name="LaButti K."/>
            <person name="Andreopoulos B."/>
            <person name="Lipzen A."/>
            <person name="Chen C."/>
            <person name="Yan M."/>
            <person name="Daum C."/>
            <person name="Ng V."/>
            <person name="Clum A."/>
            <person name="Steindorff A."/>
            <person name="Ohm R.A."/>
            <person name="Martin F."/>
            <person name="Silar P."/>
            <person name="Natvig D.O."/>
            <person name="Lalanne C."/>
            <person name="Gautier V."/>
            <person name="Ament-Velasquez S.L."/>
            <person name="Kruys A."/>
            <person name="Hutchinson M.I."/>
            <person name="Powell A.J."/>
            <person name="Barry K."/>
            <person name="Miller A.N."/>
            <person name="Grigoriev I.V."/>
            <person name="Debuchy R."/>
            <person name="Gladieux P."/>
            <person name="Hiltunen Thoren M."/>
            <person name="Johannesson H."/>
        </authorList>
    </citation>
    <scope>NUCLEOTIDE SEQUENCE [LARGE SCALE GENOMIC DNA]</scope>
    <source>
        <strain evidence="3">CBS 340.73</strain>
    </source>
</reference>
<dbReference type="Proteomes" id="UP001303473">
    <property type="component" value="Unassembled WGS sequence"/>
</dbReference>
<feature type="region of interest" description="Disordered" evidence="1">
    <location>
        <begin position="280"/>
        <end position="303"/>
    </location>
</feature>
<protein>
    <submittedName>
        <fullName evidence="2">Uncharacterized protein</fullName>
    </submittedName>
</protein>
<organism evidence="2 3">
    <name type="scientific">Diplogelasinospora grovesii</name>
    <dbReference type="NCBI Taxonomy" id="303347"/>
    <lineage>
        <taxon>Eukaryota</taxon>
        <taxon>Fungi</taxon>
        <taxon>Dikarya</taxon>
        <taxon>Ascomycota</taxon>
        <taxon>Pezizomycotina</taxon>
        <taxon>Sordariomycetes</taxon>
        <taxon>Sordariomycetidae</taxon>
        <taxon>Sordariales</taxon>
        <taxon>Diplogelasinosporaceae</taxon>
        <taxon>Diplogelasinospora</taxon>
    </lineage>
</organism>
<evidence type="ECO:0000313" key="2">
    <source>
        <dbReference type="EMBL" id="KAK3942663.1"/>
    </source>
</evidence>
<comment type="caution">
    <text evidence="2">The sequence shown here is derived from an EMBL/GenBank/DDBJ whole genome shotgun (WGS) entry which is preliminary data.</text>
</comment>
<feature type="region of interest" description="Disordered" evidence="1">
    <location>
        <begin position="215"/>
        <end position="263"/>
    </location>
</feature>
<dbReference type="EMBL" id="MU853772">
    <property type="protein sequence ID" value="KAK3942663.1"/>
    <property type="molecule type" value="Genomic_DNA"/>
</dbReference>
<accession>A0AAN6S798</accession>
<gene>
    <name evidence="2" type="ORF">QBC46DRAFT_255841</name>
</gene>
<proteinExistence type="predicted"/>
<evidence type="ECO:0000313" key="3">
    <source>
        <dbReference type="Proteomes" id="UP001303473"/>
    </source>
</evidence>
<sequence>MLGSRPCQLVPPCKDGNHTRSPGIPRTTSPIGKYFFTEGALKHDLQALRRGAVYIKDEFYKRAKAWYKAEIDRPKPETAPTRVQPSRSAKRKIADYAVNTSRPTSSGTAAKAAIIPNPTTDTPEYTPETKGDYELAEYDWQQFQNHNSGEHPPALSHIQLALLGLDVAYFSIRLEKAVNSKVTDLLHNKRTSALDLELGPGRSYMCAAGAAFHNHHLDSHSTPPTAPSEEEEGDREEKEFKPAAAFSPGEDWRPPTTTTTSGTVRNGLSFWAVGCRRSSSDKNAKAPEAEMETSPTLGKWPFNTENAPADSFKDLPLEDYTESKSIVEVSGLKFAVDVCATWDLSEQEELEGGRQGACIVML</sequence>
<keyword evidence="3" id="KW-1185">Reference proteome</keyword>
<evidence type="ECO:0000256" key="1">
    <source>
        <dbReference type="SAM" id="MobiDB-lite"/>
    </source>
</evidence>